<protein>
    <submittedName>
        <fullName evidence="5">MFS transporter</fullName>
    </submittedName>
</protein>
<keyword evidence="6" id="KW-1185">Reference proteome</keyword>
<dbReference type="EMBL" id="JAHYBZ010000004">
    <property type="protein sequence ID" value="MBW6398702.1"/>
    <property type="molecule type" value="Genomic_DNA"/>
</dbReference>
<reference evidence="5 6" key="1">
    <citation type="submission" date="2021-07" db="EMBL/GenBank/DDBJ databases">
        <authorList>
            <person name="So Y."/>
        </authorList>
    </citation>
    <scope>NUCLEOTIDE SEQUENCE [LARGE SCALE GENOMIC DNA]</scope>
    <source>
        <strain evidence="5 6">HJA6</strain>
    </source>
</reference>
<keyword evidence="2 4" id="KW-1133">Transmembrane helix</keyword>
<comment type="caution">
    <text evidence="5">The sequence shown here is derived from an EMBL/GenBank/DDBJ whole genome shotgun (WGS) entry which is preliminary data.</text>
</comment>
<sequence length="415" mass="42070">MDLPVTPTTTTPFAGWRVVRAAFIVAVFGWGVGFYGPPVFLFAVHEARGWPIPLVSAAVTCHFLLGALVVGNLPRIHRRFGVAGVTRLGGVLSGVGVLGWALADAPWQLFVATAVSGAGWAMTGAAAINAIVAPWFVRRRPAALSAAYNGASVGGVVLSPLWVSLIAGFGFPVAAGAIGFAMAAALWWLAARHLAADPAALGQFPDGDAALPPVAVRANQDAAPLRSPWAERRFGTLALGASIGLFAQVGLIAHLLSMLVAPLGATLAGIVAGLMTVCAIVGRTGMGWLLRPGVDRRIAAAGNYGVQLLGSLLMLAGGADGVAWLLAGIALFGLGLGNATSLPPLIAQADFTPADTARVVALITAIGQAGYAFAPAGFGLLRAVDPALIFILAAGLQGLAAVVLLAGRRRTTSGP</sequence>
<evidence type="ECO:0000256" key="1">
    <source>
        <dbReference type="ARBA" id="ARBA00022692"/>
    </source>
</evidence>
<dbReference type="PANTHER" id="PTHR11360:SF290">
    <property type="entry name" value="MONOCARBOXYLATE MFS PERMEASE"/>
    <property type="match status" value="1"/>
</dbReference>
<feature type="transmembrane region" description="Helical" evidence="4">
    <location>
        <begin position="21"/>
        <end position="44"/>
    </location>
</feature>
<dbReference type="InterPro" id="IPR050327">
    <property type="entry name" value="Proton-linked_MCT"/>
</dbReference>
<dbReference type="Proteomes" id="UP001196565">
    <property type="component" value="Unassembled WGS sequence"/>
</dbReference>
<feature type="transmembrane region" description="Helical" evidence="4">
    <location>
        <begin position="298"/>
        <end position="316"/>
    </location>
</feature>
<keyword evidence="1 4" id="KW-0812">Transmembrane</keyword>
<evidence type="ECO:0000313" key="5">
    <source>
        <dbReference type="EMBL" id="MBW6398702.1"/>
    </source>
</evidence>
<dbReference type="RefSeq" id="WP_219763314.1">
    <property type="nucleotide sequence ID" value="NZ_JAHYBZ010000004.1"/>
</dbReference>
<dbReference type="Gene3D" id="1.20.1250.20">
    <property type="entry name" value="MFS general substrate transporter like domains"/>
    <property type="match status" value="1"/>
</dbReference>
<feature type="transmembrane region" description="Helical" evidence="4">
    <location>
        <begin position="109"/>
        <end position="132"/>
    </location>
</feature>
<feature type="transmembrane region" description="Helical" evidence="4">
    <location>
        <begin position="234"/>
        <end position="257"/>
    </location>
</feature>
<feature type="transmembrane region" description="Helical" evidence="4">
    <location>
        <begin position="359"/>
        <end position="381"/>
    </location>
</feature>
<feature type="transmembrane region" description="Helical" evidence="4">
    <location>
        <begin position="322"/>
        <end position="347"/>
    </location>
</feature>
<dbReference type="InterPro" id="IPR036259">
    <property type="entry name" value="MFS_trans_sf"/>
</dbReference>
<dbReference type="SUPFAM" id="SSF103473">
    <property type="entry name" value="MFS general substrate transporter"/>
    <property type="match status" value="1"/>
</dbReference>
<dbReference type="Pfam" id="PF07690">
    <property type="entry name" value="MFS_1"/>
    <property type="match status" value="1"/>
</dbReference>
<feature type="transmembrane region" description="Helical" evidence="4">
    <location>
        <begin position="144"/>
        <end position="163"/>
    </location>
</feature>
<keyword evidence="3 4" id="KW-0472">Membrane</keyword>
<evidence type="ECO:0000256" key="4">
    <source>
        <dbReference type="SAM" id="Phobius"/>
    </source>
</evidence>
<accession>A0ABS7AAA2</accession>
<dbReference type="InterPro" id="IPR011701">
    <property type="entry name" value="MFS"/>
</dbReference>
<feature type="transmembrane region" description="Helical" evidence="4">
    <location>
        <begin position="263"/>
        <end position="286"/>
    </location>
</feature>
<evidence type="ECO:0000256" key="3">
    <source>
        <dbReference type="ARBA" id="ARBA00023136"/>
    </source>
</evidence>
<gene>
    <name evidence="5" type="ORF">KPL78_12635</name>
</gene>
<feature type="transmembrane region" description="Helical" evidence="4">
    <location>
        <begin position="85"/>
        <end position="103"/>
    </location>
</feature>
<feature type="transmembrane region" description="Helical" evidence="4">
    <location>
        <begin position="50"/>
        <end position="73"/>
    </location>
</feature>
<name>A0ABS7AAA2_9PROT</name>
<organism evidence="5 6">
    <name type="scientific">Roseomonas alba</name>
    <dbReference type="NCBI Taxonomy" id="2846776"/>
    <lineage>
        <taxon>Bacteria</taxon>
        <taxon>Pseudomonadati</taxon>
        <taxon>Pseudomonadota</taxon>
        <taxon>Alphaproteobacteria</taxon>
        <taxon>Acetobacterales</taxon>
        <taxon>Roseomonadaceae</taxon>
        <taxon>Roseomonas</taxon>
    </lineage>
</organism>
<evidence type="ECO:0000256" key="2">
    <source>
        <dbReference type="ARBA" id="ARBA00022989"/>
    </source>
</evidence>
<feature type="transmembrane region" description="Helical" evidence="4">
    <location>
        <begin position="169"/>
        <end position="190"/>
    </location>
</feature>
<proteinExistence type="predicted"/>
<dbReference type="PANTHER" id="PTHR11360">
    <property type="entry name" value="MONOCARBOXYLATE TRANSPORTER"/>
    <property type="match status" value="1"/>
</dbReference>
<feature type="transmembrane region" description="Helical" evidence="4">
    <location>
        <begin position="387"/>
        <end position="407"/>
    </location>
</feature>
<evidence type="ECO:0000313" key="6">
    <source>
        <dbReference type="Proteomes" id="UP001196565"/>
    </source>
</evidence>